<gene>
    <name evidence="3" type="ORF">TL16_g02319</name>
</gene>
<dbReference type="Proteomes" id="UP001162640">
    <property type="component" value="Unassembled WGS sequence"/>
</dbReference>
<feature type="region of interest" description="Disordered" evidence="2">
    <location>
        <begin position="579"/>
        <end position="601"/>
    </location>
</feature>
<accession>A0A9W6ZU77</accession>
<comment type="caution">
    <text evidence="3">The sequence shown here is derived from an EMBL/GenBank/DDBJ whole genome shotgun (WGS) entry which is preliminary data.</text>
</comment>
<dbReference type="EMBL" id="BLQM01000056">
    <property type="protein sequence ID" value="GMH57203.1"/>
    <property type="molecule type" value="Genomic_DNA"/>
</dbReference>
<evidence type="ECO:0000313" key="4">
    <source>
        <dbReference type="Proteomes" id="UP001162640"/>
    </source>
</evidence>
<protein>
    <submittedName>
        <fullName evidence="3">Uncharacterized protein</fullName>
    </submittedName>
</protein>
<evidence type="ECO:0000256" key="1">
    <source>
        <dbReference type="SAM" id="Coils"/>
    </source>
</evidence>
<feature type="region of interest" description="Disordered" evidence="2">
    <location>
        <begin position="425"/>
        <end position="454"/>
    </location>
</feature>
<reference evidence="4" key="1">
    <citation type="journal article" date="2023" name="Commun. Biol.">
        <title>Genome analysis of Parmales, the sister group of diatoms, reveals the evolutionary specialization of diatoms from phago-mixotrophs to photoautotrophs.</title>
        <authorList>
            <person name="Ban H."/>
            <person name="Sato S."/>
            <person name="Yoshikawa S."/>
            <person name="Yamada K."/>
            <person name="Nakamura Y."/>
            <person name="Ichinomiya M."/>
            <person name="Sato N."/>
            <person name="Blanc-Mathieu R."/>
            <person name="Endo H."/>
            <person name="Kuwata A."/>
            <person name="Ogata H."/>
        </authorList>
    </citation>
    <scope>NUCLEOTIDE SEQUENCE [LARGE SCALE GENOMIC DNA]</scope>
</reference>
<feature type="coiled-coil region" evidence="1">
    <location>
        <begin position="475"/>
        <end position="522"/>
    </location>
</feature>
<evidence type="ECO:0000256" key="2">
    <source>
        <dbReference type="SAM" id="MobiDB-lite"/>
    </source>
</evidence>
<organism evidence="3 4">
    <name type="scientific">Triparma laevis f. inornata</name>
    <dbReference type="NCBI Taxonomy" id="1714386"/>
    <lineage>
        <taxon>Eukaryota</taxon>
        <taxon>Sar</taxon>
        <taxon>Stramenopiles</taxon>
        <taxon>Ochrophyta</taxon>
        <taxon>Bolidophyceae</taxon>
        <taxon>Parmales</taxon>
        <taxon>Triparmaceae</taxon>
        <taxon>Triparma</taxon>
    </lineage>
</organism>
<proteinExistence type="predicted"/>
<name>A0A9W6ZU77_9STRA</name>
<dbReference type="AlphaFoldDB" id="A0A9W6ZU77"/>
<sequence length="601" mass="67703">MMATTKEMRALFAEERKIVGRPSTPNLDDDSIPCVGSVKYLINECREFEDPKFKSNQHLIEVLVENPTDDLGLINRSLEMLSHQDSVPEYDEIMGRDNMRALEVLQGGGNGDSEGEEGSWVEDGDAQSFDHGSFGGGSTLNTNSVGYQGYAMDGLSLASNSLQGSMKSAKSKGCEVTWKGKTFMSTESLRGGEYGEGVDGASLDGINMGMDISLGDEASFGVDAQNIDSINGGSIVSKKKRVKPRDFPKKLRKRGPFSMVGPRDVKVSLGLPPIQSAEQRKDIIKRYRSRKTNHDMLIESINTSDDQIERSEKVTSHTSSVEVVEHHNRAESGVYRENLIERQRSLRTLGNSGEEQGKGFLLHNHRKRTGGGRNTRKAVKKTSKELEKEKIQAMKGVEKLKYLVKDLEVEEETSYKELIPKVLNYRSPKRNGGSRSGSRGERRSAGRHGVLGRNRNFTTLRPHKEVVSQWEKMALDEVTEEERWLEGAIHNLRRQINEKQVRQEEQEQVEEHIRRVSRKAKKGILKRHRQTVMTSPDRSFERTHTLDETLPHEVYQKKQDEVDEHREFVRIRRETAMVQRQSVRAGAGSPGGRSGSPVQFV</sequence>
<evidence type="ECO:0000313" key="3">
    <source>
        <dbReference type="EMBL" id="GMH57203.1"/>
    </source>
</evidence>
<keyword evidence="1" id="KW-0175">Coiled coil</keyword>